<dbReference type="EMBL" id="OX451736">
    <property type="protein sequence ID" value="CAI8585523.1"/>
    <property type="molecule type" value="Genomic_DNA"/>
</dbReference>
<dbReference type="GO" id="GO:0006629">
    <property type="term" value="P:lipid metabolic process"/>
    <property type="evidence" value="ECO:0007669"/>
    <property type="project" value="InterPro"/>
</dbReference>
<evidence type="ECO:0000313" key="4">
    <source>
        <dbReference type="Proteomes" id="UP001157006"/>
    </source>
</evidence>
<keyword evidence="1" id="KW-0378">Hydrolase</keyword>
<organism evidence="3 4">
    <name type="scientific">Vicia faba</name>
    <name type="common">Broad bean</name>
    <name type="synonym">Faba vulgaris</name>
    <dbReference type="NCBI Taxonomy" id="3906"/>
    <lineage>
        <taxon>Eukaryota</taxon>
        <taxon>Viridiplantae</taxon>
        <taxon>Streptophyta</taxon>
        <taxon>Embryophyta</taxon>
        <taxon>Tracheophyta</taxon>
        <taxon>Spermatophyta</taxon>
        <taxon>Magnoliopsida</taxon>
        <taxon>eudicotyledons</taxon>
        <taxon>Gunneridae</taxon>
        <taxon>Pentapetalae</taxon>
        <taxon>rosids</taxon>
        <taxon>fabids</taxon>
        <taxon>Fabales</taxon>
        <taxon>Fabaceae</taxon>
        <taxon>Papilionoideae</taxon>
        <taxon>50 kb inversion clade</taxon>
        <taxon>NPAAA clade</taxon>
        <taxon>Hologalegina</taxon>
        <taxon>IRL clade</taxon>
        <taxon>Fabeae</taxon>
        <taxon>Vicia</taxon>
    </lineage>
</organism>
<evidence type="ECO:0000256" key="1">
    <source>
        <dbReference type="ARBA" id="ARBA00022801"/>
    </source>
</evidence>
<protein>
    <recommendedName>
        <fullName evidence="2">Fungal lipase-type domain-containing protein</fullName>
    </recommendedName>
</protein>
<keyword evidence="4" id="KW-1185">Reference proteome</keyword>
<feature type="domain" description="Fungal lipase-type" evidence="2">
    <location>
        <begin position="258"/>
        <end position="367"/>
    </location>
</feature>
<dbReference type="SUPFAM" id="SSF53474">
    <property type="entry name" value="alpha/beta-Hydrolases"/>
    <property type="match status" value="1"/>
</dbReference>
<sequence length="523" mass="58313">MLIDLYLYSLLLVEILKMNQIGQITEPKLCLNAPECLTICHPKREIGFSLVINGSPIPAVDSAPPLPLRRDRVDKESAEVTYVSTDNVRITGGTEFEVYEKDVLFICGSLERLDTDGGNGSGWEMDCHVAAGSIGSGSSAFFRPKLGVSAPSVEVYVAGCCSGVPVILSKTISMSPRRRVPRHAILDAIPEDEEMNVIEKDHGNSMNGLIPLSILQFVVIRFPGSWVQTDWFVTKPFGETKIDLAHFPLLKSVGNDETALVNQTFLNRFDRLFKFSSIISEVKKGMAEGKQVVFTGHSSGAVLAILVTFWALEENLNQTQLKPPMCVTFGSPLVGNHIFSHASNRQNWSRRFIHFVMRYDIVPRIFLAPFSSIEKIFSPVLQLLTPDNDNFESQDSIRDSMCCEFYSIVMMNATTVTRHVACNLMGSTNLLLETMTNFVELSPYRTFGTYIFYNVYEAEFEESLAMQNVVYLNKLDDLPLSSGDAPNTDVATALDSLGLSVRARLCLRAAGELEKKRKEMRRK</sequence>
<dbReference type="GO" id="GO:0006952">
    <property type="term" value="P:defense response"/>
    <property type="evidence" value="ECO:0007669"/>
    <property type="project" value="InterPro"/>
</dbReference>
<name>A0AAV0YL03_VICFA</name>
<accession>A0AAV0YL03</accession>
<dbReference type="AlphaFoldDB" id="A0AAV0YL03"/>
<evidence type="ECO:0000313" key="3">
    <source>
        <dbReference type="EMBL" id="CAI8585523.1"/>
    </source>
</evidence>
<dbReference type="Gene3D" id="3.40.50.1820">
    <property type="entry name" value="alpha/beta hydrolase"/>
    <property type="match status" value="1"/>
</dbReference>
<dbReference type="InterPro" id="IPR044214">
    <property type="entry name" value="EDS1-like"/>
</dbReference>
<dbReference type="Pfam" id="PF01764">
    <property type="entry name" value="Lipase_3"/>
    <property type="match status" value="1"/>
</dbReference>
<evidence type="ECO:0000259" key="2">
    <source>
        <dbReference type="Pfam" id="PF01764"/>
    </source>
</evidence>
<dbReference type="GO" id="GO:0016787">
    <property type="term" value="F:hydrolase activity"/>
    <property type="evidence" value="ECO:0007669"/>
    <property type="project" value="UniProtKB-KW"/>
</dbReference>
<proteinExistence type="predicted"/>
<dbReference type="PANTHER" id="PTHR47090:SF5">
    <property type="entry name" value="ENHANCED DISEASE SUSCEPTIBILITY PROTEIN"/>
    <property type="match status" value="1"/>
</dbReference>
<dbReference type="Proteomes" id="UP001157006">
    <property type="component" value="Chromosome 1L"/>
</dbReference>
<dbReference type="PANTHER" id="PTHR47090">
    <property type="entry name" value="PROTEIN EDS1-RELATED"/>
    <property type="match status" value="1"/>
</dbReference>
<dbReference type="InterPro" id="IPR029058">
    <property type="entry name" value="AB_hydrolase_fold"/>
</dbReference>
<dbReference type="InterPro" id="IPR002921">
    <property type="entry name" value="Fungal_lipase-type"/>
</dbReference>
<gene>
    <name evidence="3" type="ORF">VFH_I210520</name>
</gene>
<reference evidence="3 4" key="1">
    <citation type="submission" date="2023-01" db="EMBL/GenBank/DDBJ databases">
        <authorList>
            <person name="Kreplak J."/>
        </authorList>
    </citation>
    <scope>NUCLEOTIDE SEQUENCE [LARGE SCALE GENOMIC DNA]</scope>
</reference>